<gene>
    <name evidence="9" type="ORF">KIM372_08470</name>
</gene>
<dbReference type="PANTHER" id="PTHR43266:SF2">
    <property type="entry name" value="MAJOR FACILITATOR SUPERFAMILY (MFS) PROFILE DOMAIN-CONTAINING PROTEIN"/>
    <property type="match status" value="1"/>
</dbReference>
<evidence type="ECO:0000313" key="9">
    <source>
        <dbReference type="EMBL" id="BDR52940.1"/>
    </source>
</evidence>
<reference evidence="9 10" key="1">
    <citation type="journal article" date="2023" name="Microbiol. Spectr.">
        <title>Symbiosis of Carpenter Bees with Uncharacterized Lactic Acid Bacteria Showing NAD Auxotrophy.</title>
        <authorList>
            <person name="Kawasaki S."/>
            <person name="Ozawa K."/>
            <person name="Mori T."/>
            <person name="Yamamoto A."/>
            <person name="Ito M."/>
            <person name="Ohkuma M."/>
            <person name="Sakamoto M."/>
            <person name="Matsutani M."/>
        </authorList>
    </citation>
    <scope>NUCLEOTIDE SEQUENCE [LARGE SCALE GENOMIC DNA]</scope>
    <source>
        <strain evidence="9 10">Kim37-2</strain>
    </source>
</reference>
<dbReference type="Gene3D" id="1.20.1250.20">
    <property type="entry name" value="MFS general substrate transporter like domains"/>
    <property type="match status" value="1"/>
</dbReference>
<dbReference type="InterPro" id="IPR036259">
    <property type="entry name" value="MFS_trans_sf"/>
</dbReference>
<keyword evidence="5 7" id="KW-1133">Transmembrane helix</keyword>
<feature type="transmembrane region" description="Helical" evidence="7">
    <location>
        <begin position="81"/>
        <end position="100"/>
    </location>
</feature>
<organism evidence="9 10">
    <name type="scientific">Bombiscardovia nodaiensis</name>
    <dbReference type="NCBI Taxonomy" id="2932181"/>
    <lineage>
        <taxon>Bacteria</taxon>
        <taxon>Bacillati</taxon>
        <taxon>Actinomycetota</taxon>
        <taxon>Actinomycetes</taxon>
        <taxon>Bifidobacteriales</taxon>
        <taxon>Bifidobacteriaceae</taxon>
        <taxon>Bombiscardovia</taxon>
    </lineage>
</organism>
<feature type="transmembrane region" description="Helical" evidence="7">
    <location>
        <begin position="236"/>
        <end position="261"/>
    </location>
</feature>
<feature type="transmembrane region" description="Helical" evidence="7">
    <location>
        <begin position="49"/>
        <end position="69"/>
    </location>
</feature>
<feature type="transmembrane region" description="Helical" evidence="7">
    <location>
        <begin position="106"/>
        <end position="132"/>
    </location>
</feature>
<keyword evidence="10" id="KW-1185">Reference proteome</keyword>
<feature type="transmembrane region" description="Helical" evidence="7">
    <location>
        <begin position="330"/>
        <end position="354"/>
    </location>
</feature>
<feature type="transmembrane region" description="Helical" evidence="7">
    <location>
        <begin position="304"/>
        <end position="324"/>
    </location>
</feature>
<feature type="transmembrane region" description="Helical" evidence="7">
    <location>
        <begin position="273"/>
        <end position="292"/>
    </location>
</feature>
<dbReference type="InterPro" id="IPR020846">
    <property type="entry name" value="MFS_dom"/>
</dbReference>
<dbReference type="InterPro" id="IPR011701">
    <property type="entry name" value="MFS"/>
</dbReference>
<keyword evidence="3" id="KW-1003">Cell membrane</keyword>
<feature type="transmembrane region" description="Helical" evidence="7">
    <location>
        <begin position="153"/>
        <end position="175"/>
    </location>
</feature>
<sequence length="421" mass="44300">MNQPTKFDQRSILTPLFLSLLITEVLSSLGQVILTFALPLHLLNLTGSASLYGLVTALALIPSVLLTPLGGGLADRLNKRTSMAVLDFSTAVLAALYLLLSRKLDLVVLTIAVMMDVYGLHALYSPVVQAAVPFIIDASGEHGNERLTRATALITQVTSLTIMLGPVLAGMLLGFAGIGPVVLLAGLACLLSSIWIALALPIPRRPAAESSRGLLKNLLADFAQAAHFLLARYQLIVVNLLVTLANFVFAAFANVALPYVVTQLLGLSNQLQGLAEGLISAGGLAGAVLVAVRPAWFTLERVRALLAACGLCLLPIALSLFFAAPPMVSYLVLLASLAVAVGLIQCVSVTFIAYEQTETPKDLVGKVIGLTMCLAMAAMPLGQALYGPIIDHLPMPAIMLAVALIMVTASLLARRSMRAHS</sequence>
<evidence type="ECO:0000256" key="7">
    <source>
        <dbReference type="SAM" id="Phobius"/>
    </source>
</evidence>
<evidence type="ECO:0000313" key="10">
    <source>
        <dbReference type="Proteomes" id="UP001321766"/>
    </source>
</evidence>
<comment type="subcellular location">
    <subcellularLocation>
        <location evidence="1">Cell membrane</location>
        <topology evidence="1">Multi-pass membrane protein</topology>
    </subcellularLocation>
</comment>
<evidence type="ECO:0000256" key="3">
    <source>
        <dbReference type="ARBA" id="ARBA00022475"/>
    </source>
</evidence>
<keyword evidence="2" id="KW-0813">Transport</keyword>
<evidence type="ECO:0000259" key="8">
    <source>
        <dbReference type="PROSITE" id="PS50850"/>
    </source>
</evidence>
<dbReference type="Proteomes" id="UP001321766">
    <property type="component" value="Chromosome"/>
</dbReference>
<name>A0ABN6SDM6_9BIFI</name>
<feature type="transmembrane region" description="Helical" evidence="7">
    <location>
        <begin position="12"/>
        <end position="37"/>
    </location>
</feature>
<evidence type="ECO:0000256" key="5">
    <source>
        <dbReference type="ARBA" id="ARBA00022989"/>
    </source>
</evidence>
<dbReference type="CDD" id="cd06173">
    <property type="entry name" value="MFS_MefA_like"/>
    <property type="match status" value="1"/>
</dbReference>
<feature type="transmembrane region" description="Helical" evidence="7">
    <location>
        <begin position="363"/>
        <end position="381"/>
    </location>
</feature>
<dbReference type="SUPFAM" id="SSF103473">
    <property type="entry name" value="MFS general substrate transporter"/>
    <property type="match status" value="1"/>
</dbReference>
<keyword evidence="6 7" id="KW-0472">Membrane</keyword>
<protein>
    <submittedName>
        <fullName evidence="9">MFS transporter</fullName>
    </submittedName>
</protein>
<proteinExistence type="predicted"/>
<dbReference type="Pfam" id="PF07690">
    <property type="entry name" value="MFS_1"/>
    <property type="match status" value="1"/>
</dbReference>
<evidence type="ECO:0000256" key="1">
    <source>
        <dbReference type="ARBA" id="ARBA00004651"/>
    </source>
</evidence>
<dbReference type="PROSITE" id="PS50850">
    <property type="entry name" value="MFS"/>
    <property type="match status" value="1"/>
</dbReference>
<feature type="domain" description="Major facilitator superfamily (MFS) profile" evidence="8">
    <location>
        <begin position="16"/>
        <end position="418"/>
    </location>
</feature>
<feature type="transmembrane region" description="Helical" evidence="7">
    <location>
        <begin position="181"/>
        <end position="202"/>
    </location>
</feature>
<dbReference type="EMBL" id="AP026798">
    <property type="protein sequence ID" value="BDR52940.1"/>
    <property type="molecule type" value="Genomic_DNA"/>
</dbReference>
<evidence type="ECO:0000256" key="2">
    <source>
        <dbReference type="ARBA" id="ARBA00022448"/>
    </source>
</evidence>
<feature type="transmembrane region" description="Helical" evidence="7">
    <location>
        <begin position="393"/>
        <end position="413"/>
    </location>
</feature>
<evidence type="ECO:0000256" key="6">
    <source>
        <dbReference type="ARBA" id="ARBA00023136"/>
    </source>
</evidence>
<keyword evidence="4 7" id="KW-0812">Transmembrane</keyword>
<dbReference type="PANTHER" id="PTHR43266">
    <property type="entry name" value="MACROLIDE-EFFLUX PROTEIN"/>
    <property type="match status" value="1"/>
</dbReference>
<evidence type="ECO:0000256" key="4">
    <source>
        <dbReference type="ARBA" id="ARBA00022692"/>
    </source>
</evidence>
<accession>A0ABN6SDM6</accession>